<dbReference type="Pfam" id="PF08238">
    <property type="entry name" value="Sel1"/>
    <property type="match status" value="3"/>
</dbReference>
<dbReference type="PANTHER" id="PTHR11102:SF160">
    <property type="entry name" value="ERAD-ASSOCIATED E3 UBIQUITIN-PROTEIN LIGASE COMPONENT HRD3"/>
    <property type="match status" value="1"/>
</dbReference>
<protein>
    <submittedName>
        <fullName evidence="1">Sel1 repeat family protein</fullName>
    </submittedName>
</protein>
<reference evidence="1 2" key="1">
    <citation type="journal article" date="2017" name="Int. J. Syst. Evol. Microbiol.">
        <title>Rhodosalinus sediminis gen. nov., sp. nov., isolated from marine saltern.</title>
        <authorList>
            <person name="Guo L.Y."/>
            <person name="Ling S.K."/>
            <person name="Li C.M."/>
            <person name="Chen G.J."/>
            <person name="Du Z.J."/>
        </authorList>
    </citation>
    <scope>NUCLEOTIDE SEQUENCE [LARGE SCALE GENOMIC DNA]</scope>
    <source>
        <strain evidence="1 2">WDN1C137</strain>
    </source>
</reference>
<evidence type="ECO:0000313" key="2">
    <source>
        <dbReference type="Proteomes" id="UP000257131"/>
    </source>
</evidence>
<keyword evidence="2" id="KW-1185">Reference proteome</keyword>
<dbReference type="PANTHER" id="PTHR11102">
    <property type="entry name" value="SEL-1-LIKE PROTEIN"/>
    <property type="match status" value="1"/>
</dbReference>
<evidence type="ECO:0000313" key="1">
    <source>
        <dbReference type="EMBL" id="REC53765.1"/>
    </source>
</evidence>
<name>A0A3D9BJP5_9RHOB</name>
<comment type="caution">
    <text evidence="1">The sequence shown here is derived from an EMBL/GenBank/DDBJ whole genome shotgun (WGS) entry which is preliminary data.</text>
</comment>
<accession>A0A3D9BJP5</accession>
<dbReference type="AlphaFoldDB" id="A0A3D9BJP5"/>
<dbReference type="Proteomes" id="UP000257131">
    <property type="component" value="Unassembled WGS sequence"/>
</dbReference>
<dbReference type="Gene3D" id="1.25.40.10">
    <property type="entry name" value="Tetratricopeptide repeat domain"/>
    <property type="match status" value="1"/>
</dbReference>
<dbReference type="InterPro" id="IPR006597">
    <property type="entry name" value="Sel1-like"/>
</dbReference>
<dbReference type="SUPFAM" id="SSF81901">
    <property type="entry name" value="HCP-like"/>
    <property type="match status" value="1"/>
</dbReference>
<dbReference type="InterPro" id="IPR011990">
    <property type="entry name" value="TPR-like_helical_dom_sf"/>
</dbReference>
<proteinExistence type="predicted"/>
<gene>
    <name evidence="1" type="ORF">DRV84_14730</name>
</gene>
<dbReference type="SMART" id="SM00671">
    <property type="entry name" value="SEL1"/>
    <property type="match status" value="3"/>
</dbReference>
<dbReference type="EMBL" id="QOHR01000047">
    <property type="protein sequence ID" value="REC53765.1"/>
    <property type="molecule type" value="Genomic_DNA"/>
</dbReference>
<dbReference type="InterPro" id="IPR050767">
    <property type="entry name" value="Sel1_AlgK"/>
</dbReference>
<sequence length="180" mass="20718">MYKKAVELYEFGSSDSSFVHAFNLLKPLAEKGWSNAQVLLAYLYKCGKGVELSCEKSEYWYKQAAAQGNQAACHNLAIHYGTDMSEVEKAYWALKAARLGSEPMQRTTALNYYLGWGIPQNYLYAHAWFNVARANGEEVQEYLDKLEEFLPTEEICKSQEMARQLFEEIHLERFDSSIQK</sequence>
<organism evidence="1 2">
    <name type="scientific">Rhodosalinus sediminis</name>
    <dbReference type="NCBI Taxonomy" id="1940533"/>
    <lineage>
        <taxon>Bacteria</taxon>
        <taxon>Pseudomonadati</taxon>
        <taxon>Pseudomonadota</taxon>
        <taxon>Alphaproteobacteria</taxon>
        <taxon>Rhodobacterales</taxon>
        <taxon>Paracoccaceae</taxon>
        <taxon>Rhodosalinus</taxon>
    </lineage>
</organism>